<proteinExistence type="predicted"/>
<evidence type="ECO:0000259" key="2">
    <source>
        <dbReference type="SMART" id="SM01083"/>
    </source>
</evidence>
<evidence type="ECO:0000313" key="3">
    <source>
        <dbReference type="EMBL" id="CAD2197612.1"/>
    </source>
</evidence>
<dbReference type="PANTHER" id="PTHR22093:SF0">
    <property type="entry name" value="LEUKOCYTE RECEPTOR CLUSTER MEMBER 1"/>
    <property type="match status" value="1"/>
</dbReference>
<dbReference type="OrthoDB" id="2159131at2759"/>
<dbReference type="InterPro" id="IPR039875">
    <property type="entry name" value="LENG1-like"/>
</dbReference>
<feature type="region of interest" description="Disordered" evidence="1">
    <location>
        <begin position="21"/>
        <end position="43"/>
    </location>
</feature>
<protein>
    <recommendedName>
        <fullName evidence="2">CBF1-interacting co-repressor CIR N-terminal domain-containing protein</fullName>
    </recommendedName>
</protein>
<dbReference type="EMBL" id="CAJEWN010001455">
    <property type="protein sequence ID" value="CAD2197612.1"/>
    <property type="molecule type" value="Genomic_DNA"/>
</dbReference>
<gene>
    <name evidence="3" type="ORF">MENT_LOCUS50875</name>
</gene>
<evidence type="ECO:0000256" key="1">
    <source>
        <dbReference type="SAM" id="MobiDB-lite"/>
    </source>
</evidence>
<dbReference type="SMART" id="SM01083">
    <property type="entry name" value="Cir_N"/>
    <property type="match status" value="1"/>
</dbReference>
<evidence type="ECO:0000313" key="4">
    <source>
        <dbReference type="Proteomes" id="UP000580250"/>
    </source>
</evidence>
<dbReference type="PANTHER" id="PTHR22093">
    <property type="entry name" value="LEUKOCYTE RECEPTOR CLUSTER LRC MEMBER 1"/>
    <property type="match status" value="1"/>
</dbReference>
<comment type="caution">
    <text evidence="3">The sequence shown here is derived from an EMBL/GenBank/DDBJ whole genome shotgun (WGS) entry which is preliminary data.</text>
</comment>
<accession>A0A6V7XEJ4</accession>
<feature type="region of interest" description="Disordered" evidence="1">
    <location>
        <begin position="65"/>
        <end position="90"/>
    </location>
</feature>
<feature type="domain" description="CBF1-interacting co-repressor CIR N-terminal" evidence="2">
    <location>
        <begin position="8"/>
        <end position="44"/>
    </location>
</feature>
<sequence>MNILRHKKWHVRTKENVARVRRDEAKAAEEEKARAERAELADHEDRIQRLRSKNIGNTSDVANVKDIFGSRGDSTDVMGGTSSSTSASNEHHVNLFKELEEQERKNFASGNKEYAAEKKKEQDDWESKVGIMKRFAEDTKEYSKDNEWWERIPLLREHDDKKPPKVSKSEKKFLTSEEQKAIKLKKEKKKKRKDKIKGIEHAQPCVDINLLRQERLARERREQQRVIMLTKQENKDDVEESIDKMVHLNKDRDRRYNSQFNPEFSRF</sequence>
<name>A0A6V7XEJ4_MELEN</name>
<dbReference type="AlphaFoldDB" id="A0A6V7XEJ4"/>
<dbReference type="Proteomes" id="UP000580250">
    <property type="component" value="Unassembled WGS sequence"/>
</dbReference>
<organism evidence="3 4">
    <name type="scientific">Meloidogyne enterolobii</name>
    <name type="common">Root-knot nematode worm</name>
    <name type="synonym">Meloidogyne mayaguensis</name>
    <dbReference type="NCBI Taxonomy" id="390850"/>
    <lineage>
        <taxon>Eukaryota</taxon>
        <taxon>Metazoa</taxon>
        <taxon>Ecdysozoa</taxon>
        <taxon>Nematoda</taxon>
        <taxon>Chromadorea</taxon>
        <taxon>Rhabditida</taxon>
        <taxon>Tylenchina</taxon>
        <taxon>Tylenchomorpha</taxon>
        <taxon>Tylenchoidea</taxon>
        <taxon>Meloidogynidae</taxon>
        <taxon>Meloidogyninae</taxon>
        <taxon>Meloidogyne</taxon>
    </lineage>
</organism>
<dbReference type="Pfam" id="PF10197">
    <property type="entry name" value="Cir_N"/>
    <property type="match status" value="1"/>
</dbReference>
<reference evidence="3 4" key="1">
    <citation type="submission" date="2020-08" db="EMBL/GenBank/DDBJ databases">
        <authorList>
            <person name="Koutsovoulos G."/>
            <person name="Danchin GJ E."/>
        </authorList>
    </citation>
    <scope>NUCLEOTIDE SEQUENCE [LARGE SCALE GENOMIC DNA]</scope>
</reference>
<dbReference type="InterPro" id="IPR019339">
    <property type="entry name" value="CIR_N_dom"/>
</dbReference>